<organism evidence="1 2">
    <name type="scientific">Smallanthus sonchifolius</name>
    <dbReference type="NCBI Taxonomy" id="185202"/>
    <lineage>
        <taxon>Eukaryota</taxon>
        <taxon>Viridiplantae</taxon>
        <taxon>Streptophyta</taxon>
        <taxon>Embryophyta</taxon>
        <taxon>Tracheophyta</taxon>
        <taxon>Spermatophyta</taxon>
        <taxon>Magnoliopsida</taxon>
        <taxon>eudicotyledons</taxon>
        <taxon>Gunneridae</taxon>
        <taxon>Pentapetalae</taxon>
        <taxon>asterids</taxon>
        <taxon>campanulids</taxon>
        <taxon>Asterales</taxon>
        <taxon>Asteraceae</taxon>
        <taxon>Asteroideae</taxon>
        <taxon>Heliantheae alliance</taxon>
        <taxon>Millerieae</taxon>
        <taxon>Smallanthus</taxon>
    </lineage>
</organism>
<evidence type="ECO:0000313" key="1">
    <source>
        <dbReference type="EMBL" id="KAI3825447.1"/>
    </source>
</evidence>
<evidence type="ECO:0000313" key="2">
    <source>
        <dbReference type="Proteomes" id="UP001056120"/>
    </source>
</evidence>
<protein>
    <submittedName>
        <fullName evidence="1">Uncharacterized protein</fullName>
    </submittedName>
</protein>
<gene>
    <name evidence="1" type="ORF">L1987_06935</name>
</gene>
<comment type="caution">
    <text evidence="1">The sequence shown here is derived from an EMBL/GenBank/DDBJ whole genome shotgun (WGS) entry which is preliminary data.</text>
</comment>
<reference evidence="2" key="1">
    <citation type="journal article" date="2022" name="Mol. Ecol. Resour.">
        <title>The genomes of chicory, endive, great burdock and yacon provide insights into Asteraceae palaeo-polyploidization history and plant inulin production.</title>
        <authorList>
            <person name="Fan W."/>
            <person name="Wang S."/>
            <person name="Wang H."/>
            <person name="Wang A."/>
            <person name="Jiang F."/>
            <person name="Liu H."/>
            <person name="Zhao H."/>
            <person name="Xu D."/>
            <person name="Zhang Y."/>
        </authorList>
    </citation>
    <scope>NUCLEOTIDE SEQUENCE [LARGE SCALE GENOMIC DNA]</scope>
    <source>
        <strain evidence="2">cv. Yunnan</strain>
    </source>
</reference>
<dbReference type="Proteomes" id="UP001056120">
    <property type="component" value="Linkage Group LG02"/>
</dbReference>
<proteinExistence type="predicted"/>
<reference evidence="1 2" key="2">
    <citation type="journal article" date="2022" name="Mol. Ecol. Resour.">
        <title>The genomes of chicory, endive, great burdock and yacon provide insights into Asteraceae paleo-polyploidization history and plant inulin production.</title>
        <authorList>
            <person name="Fan W."/>
            <person name="Wang S."/>
            <person name="Wang H."/>
            <person name="Wang A."/>
            <person name="Jiang F."/>
            <person name="Liu H."/>
            <person name="Zhao H."/>
            <person name="Xu D."/>
            <person name="Zhang Y."/>
        </authorList>
    </citation>
    <scope>NUCLEOTIDE SEQUENCE [LARGE SCALE GENOMIC DNA]</scope>
    <source>
        <strain evidence="2">cv. Yunnan</strain>
        <tissue evidence="1">Leaves</tissue>
    </source>
</reference>
<name>A0ACB9JZK4_9ASTR</name>
<accession>A0ACB9JZK4</accession>
<sequence>MIPWRYLLNWSFKHSEEWDIKDNFDTPPSENTDEAIADDDDDVVFENEDLRTTQALQQEVEGLTTLVSSLSTTVNEQGGKMIEEGEEGENADNIAENAADENVDKEEDELRMKEMERLKMLAKNVRRVYIKRKTPTIITPEVTKSISEEVPKIIPESTQETSKVILESTPEIPKVSQQSTPKVTKSTPEVIESTQDMPSHVPKATTPLRKKSIAKRKLKRSEEVITPYPIKYKVLYDSIDTRELDDRCLERMTYLFEHGHKWSDMFMYDRMIEDYVKEIKSKMSPDELEKDKLVFYVKANNYKSKQLKNMKIEKLRNLVHQIKKEKAKSSVKVVQPEIVVQQGQKPSQVFPEEDEKERQDLIREFMALGYKRDLIHNFTKDMLLDMKNKLNASREEK</sequence>
<dbReference type="EMBL" id="CM042019">
    <property type="protein sequence ID" value="KAI3825447.1"/>
    <property type="molecule type" value="Genomic_DNA"/>
</dbReference>
<keyword evidence="2" id="KW-1185">Reference proteome</keyword>